<dbReference type="EnsemblPlants" id="PGSC0003DMT400043307">
    <property type="protein sequence ID" value="PGSC0003DMT400043307"/>
    <property type="gene ID" value="PGSC0003DMG400016810"/>
</dbReference>
<dbReference type="HOGENOM" id="CLU_2762744_0_0_1"/>
<sequence length="70" mass="7488">MGFVQVCPPVEDFTPRLFLSEVVPNIAANSTESIPSSELLQGVEAAAKTGAQDTLSSIDLLETRSWLPRG</sequence>
<organism evidence="1 2">
    <name type="scientific">Solanum tuberosum</name>
    <name type="common">Potato</name>
    <dbReference type="NCBI Taxonomy" id="4113"/>
    <lineage>
        <taxon>Eukaryota</taxon>
        <taxon>Viridiplantae</taxon>
        <taxon>Streptophyta</taxon>
        <taxon>Embryophyta</taxon>
        <taxon>Tracheophyta</taxon>
        <taxon>Spermatophyta</taxon>
        <taxon>Magnoliopsida</taxon>
        <taxon>eudicotyledons</taxon>
        <taxon>Gunneridae</taxon>
        <taxon>Pentapetalae</taxon>
        <taxon>asterids</taxon>
        <taxon>lamiids</taxon>
        <taxon>Solanales</taxon>
        <taxon>Solanaceae</taxon>
        <taxon>Solanoideae</taxon>
        <taxon>Solaneae</taxon>
        <taxon>Solanum</taxon>
    </lineage>
</organism>
<reference evidence="1" key="2">
    <citation type="submission" date="2015-06" db="UniProtKB">
        <authorList>
            <consortium name="EnsemblPlants"/>
        </authorList>
    </citation>
    <scope>IDENTIFICATION</scope>
    <source>
        <strain evidence="1">DM1-3 516 R44</strain>
    </source>
</reference>
<accession>M1BEE7</accession>
<protein>
    <submittedName>
        <fullName evidence="1">Uncharacterized protein</fullName>
    </submittedName>
</protein>
<dbReference type="PaxDb" id="4113-PGSC0003DMT400043307"/>
<dbReference type="Gramene" id="PGSC0003DMT400043307">
    <property type="protein sequence ID" value="PGSC0003DMT400043307"/>
    <property type="gene ID" value="PGSC0003DMG400016810"/>
</dbReference>
<evidence type="ECO:0000313" key="1">
    <source>
        <dbReference type="EnsemblPlants" id="PGSC0003DMT400043307"/>
    </source>
</evidence>
<reference evidence="2" key="1">
    <citation type="journal article" date="2011" name="Nature">
        <title>Genome sequence and analysis of the tuber crop potato.</title>
        <authorList>
            <consortium name="The Potato Genome Sequencing Consortium"/>
        </authorList>
    </citation>
    <scope>NUCLEOTIDE SEQUENCE [LARGE SCALE GENOMIC DNA]</scope>
    <source>
        <strain evidence="2">cv. DM1-3 516 R44</strain>
    </source>
</reference>
<evidence type="ECO:0000313" key="2">
    <source>
        <dbReference type="Proteomes" id="UP000011115"/>
    </source>
</evidence>
<dbReference type="InParanoid" id="M1BEE7"/>
<dbReference type="Proteomes" id="UP000011115">
    <property type="component" value="Unassembled WGS sequence"/>
</dbReference>
<proteinExistence type="predicted"/>
<dbReference type="AlphaFoldDB" id="M1BEE7"/>
<name>M1BEE7_SOLTU</name>
<keyword evidence="2" id="KW-1185">Reference proteome</keyword>